<feature type="active site" evidence="3">
    <location>
        <position position="152"/>
    </location>
</feature>
<dbReference type="InterPro" id="IPR033140">
    <property type="entry name" value="Lipase_GDXG_put_SER_AS"/>
</dbReference>
<dbReference type="OrthoDB" id="2152029at2759"/>
<dbReference type="GO" id="GO:0016787">
    <property type="term" value="F:hydrolase activity"/>
    <property type="evidence" value="ECO:0007669"/>
    <property type="project" value="UniProtKB-KW"/>
</dbReference>
<evidence type="ECO:0000259" key="4">
    <source>
        <dbReference type="Pfam" id="PF07859"/>
    </source>
</evidence>
<dbReference type="SUPFAM" id="SSF53474">
    <property type="entry name" value="alpha/beta-Hydrolases"/>
    <property type="match status" value="1"/>
</dbReference>
<dbReference type="EMBL" id="CP069115">
    <property type="protein sequence ID" value="QSS66336.1"/>
    <property type="molecule type" value="Genomic_DNA"/>
</dbReference>
<comment type="similarity">
    <text evidence="1">Belongs to the 'GDXG' lipolytic enzyme family.</text>
</comment>
<dbReference type="InterPro" id="IPR050300">
    <property type="entry name" value="GDXG_lipolytic_enzyme"/>
</dbReference>
<evidence type="ECO:0000256" key="1">
    <source>
        <dbReference type="ARBA" id="ARBA00010515"/>
    </source>
</evidence>
<dbReference type="Proteomes" id="UP000663671">
    <property type="component" value="Chromosome 3"/>
</dbReference>
<dbReference type="Pfam" id="PF07859">
    <property type="entry name" value="Abhydrolase_3"/>
    <property type="match status" value="1"/>
</dbReference>
<protein>
    <submittedName>
        <fullName evidence="5">Lipase/thioesterase</fullName>
    </submittedName>
</protein>
<dbReference type="VEuPathDB" id="FungiDB:I7I51_07193"/>
<dbReference type="InterPro" id="IPR013094">
    <property type="entry name" value="AB_hydrolase_3"/>
</dbReference>
<evidence type="ECO:0000313" key="5">
    <source>
        <dbReference type="EMBL" id="QSS66336.1"/>
    </source>
</evidence>
<accession>A0A8A1MIM3</accession>
<evidence type="ECO:0000256" key="2">
    <source>
        <dbReference type="ARBA" id="ARBA00022801"/>
    </source>
</evidence>
<dbReference type="PROSITE" id="PS01174">
    <property type="entry name" value="LIPASE_GDXG_SER"/>
    <property type="match status" value="1"/>
</dbReference>
<dbReference type="InterPro" id="IPR029058">
    <property type="entry name" value="AB_hydrolase_fold"/>
</dbReference>
<dbReference type="AlphaFoldDB" id="A0A8A1MIM3"/>
<proteinExistence type="inferred from homology"/>
<keyword evidence="2" id="KW-0378">Hydrolase</keyword>
<dbReference type="PANTHER" id="PTHR48081:SF18">
    <property type="entry name" value="ALPHA_BETA HYDROLASE FOLD-3 DOMAIN-CONTAINING PROTEIN"/>
    <property type="match status" value="1"/>
</dbReference>
<name>A0A8A1MIM3_AJECA</name>
<dbReference type="PANTHER" id="PTHR48081">
    <property type="entry name" value="AB HYDROLASE SUPERFAMILY PROTEIN C4A8.06C"/>
    <property type="match status" value="1"/>
</dbReference>
<organism evidence="5 6">
    <name type="scientific">Ajellomyces capsulatus</name>
    <name type="common">Darling's disease fungus</name>
    <name type="synonym">Histoplasma capsulatum</name>
    <dbReference type="NCBI Taxonomy" id="5037"/>
    <lineage>
        <taxon>Eukaryota</taxon>
        <taxon>Fungi</taxon>
        <taxon>Dikarya</taxon>
        <taxon>Ascomycota</taxon>
        <taxon>Pezizomycotina</taxon>
        <taxon>Eurotiomycetes</taxon>
        <taxon>Eurotiomycetidae</taxon>
        <taxon>Onygenales</taxon>
        <taxon>Ajellomycetaceae</taxon>
        <taxon>Histoplasma</taxon>
    </lineage>
</organism>
<evidence type="ECO:0000313" key="6">
    <source>
        <dbReference type="Proteomes" id="UP000663671"/>
    </source>
</evidence>
<dbReference type="Gene3D" id="3.40.50.1820">
    <property type="entry name" value="alpha/beta hydrolase"/>
    <property type="match status" value="1"/>
</dbReference>
<evidence type="ECO:0000256" key="3">
    <source>
        <dbReference type="PROSITE-ProRule" id="PRU10038"/>
    </source>
</evidence>
<gene>
    <name evidence="5" type="ORF">I7I51_07193</name>
</gene>
<feature type="domain" description="Alpha/beta hydrolase fold-3" evidence="4">
    <location>
        <begin position="84"/>
        <end position="284"/>
    </location>
</feature>
<reference evidence="5" key="1">
    <citation type="submission" date="2021-01" db="EMBL/GenBank/DDBJ databases">
        <title>Chromosome-level genome assembly of a human fungal pathogen reveals clustering of transcriptionally co-regulated genes.</title>
        <authorList>
            <person name="Voorhies M."/>
            <person name="Cohen S."/>
            <person name="Shea T.P."/>
            <person name="Petrus S."/>
            <person name="Munoz J.F."/>
            <person name="Poplawski S."/>
            <person name="Goldman W.E."/>
            <person name="Michael T."/>
            <person name="Cuomo C.A."/>
            <person name="Sil A."/>
            <person name="Beyhan S."/>
        </authorList>
    </citation>
    <scope>NUCLEOTIDE SEQUENCE</scope>
    <source>
        <strain evidence="5">WU24</strain>
    </source>
</reference>
<sequence length="340" mass="37457">MTSLYSTTQANALTIREKALYYALIPVFGSAIKSYCTRHRIPLKTILVNHTTPAKSKVDLSVYAPPPTLHFATPPSATADGPVLLYFHGGGYVNPLRAIAHIPFVLRCVFLEYALAPEHRYPVQLVQAVSALRYLLMDLPLRAEDIILAGDSAGGHLVGSLLAHMAKTSPYAAPLDINGGRFRAVLFVSPWTTMKVDQGSYETNAEKDYINRTGVSWLKGLWIPTEEDVWADLCEGEGAEDVWSQVFPSPKGSPGLVKNAMVTAGTAEVLLDSCRRFARDCVRAQTVAGRRETDWSVLDGKDFIFVECEGEIHVQPALDAALRYHDGVTMRAILRWLENV</sequence>